<evidence type="ECO:0000313" key="3">
    <source>
        <dbReference type="Proteomes" id="UP000072003"/>
    </source>
</evidence>
<proteinExistence type="predicted"/>
<dbReference type="RefSeq" id="WP_044671855.1">
    <property type="nucleotide sequence ID" value="NZ_CEDC01000071.1"/>
</dbReference>
<evidence type="ECO:0000313" key="4">
    <source>
        <dbReference type="Proteomes" id="UP000315224"/>
    </source>
</evidence>
<reference evidence="2 4" key="2">
    <citation type="submission" date="2019-06" db="EMBL/GenBank/DDBJ databases">
        <title>Comprehensive assessment of Oxford Nanopore MinION sequencing for bacterial characterization and routine diagnosis.</title>
        <authorList>
            <person name="Tan S."/>
            <person name="Dvorak C.M.T."/>
            <person name="Gebhart C."/>
            <person name="Estrada A."/>
            <person name="Marthaler D.G."/>
            <person name="Murtaugh M.P."/>
        </authorList>
    </citation>
    <scope>NUCLEOTIDE SEQUENCE [LARGE SCALE GENOMIC DNA]</scope>
    <source>
        <strain evidence="2 4">2017UMN1435.21</strain>
    </source>
</reference>
<dbReference type="AlphaFoldDB" id="A0A0Z8CSH9"/>
<gene>
    <name evidence="1" type="ORF">ERS132462_01853</name>
    <name evidence="2" type="ORF">FH692_10465</name>
</gene>
<reference evidence="1 3" key="1">
    <citation type="submission" date="2016-02" db="EMBL/GenBank/DDBJ databases">
        <authorList>
            <consortium name="Pathogen Informatics"/>
        </authorList>
    </citation>
    <scope>NUCLEOTIDE SEQUENCE [LARGE SCALE GENOMIC DNA]</scope>
    <source>
        <strain evidence="1 3">LSS100</strain>
    </source>
</reference>
<evidence type="ECO:0000313" key="2">
    <source>
        <dbReference type="EMBL" id="TQE86605.1"/>
    </source>
</evidence>
<dbReference type="Proteomes" id="UP000315224">
    <property type="component" value="Unassembled WGS sequence"/>
</dbReference>
<accession>A0A0Z8CSH9</accession>
<dbReference type="Proteomes" id="UP000072003">
    <property type="component" value="Unassembled WGS sequence"/>
</dbReference>
<dbReference type="EMBL" id="FIFN01000023">
    <property type="protein sequence ID" value="CYU30550.1"/>
    <property type="molecule type" value="Genomic_DNA"/>
</dbReference>
<dbReference type="EMBL" id="VIEK01000022">
    <property type="protein sequence ID" value="TQE86605.1"/>
    <property type="molecule type" value="Genomic_DNA"/>
</dbReference>
<organism evidence="1 3">
    <name type="scientific">Streptococcus suis</name>
    <dbReference type="NCBI Taxonomy" id="1307"/>
    <lineage>
        <taxon>Bacteria</taxon>
        <taxon>Bacillati</taxon>
        <taxon>Bacillota</taxon>
        <taxon>Bacilli</taxon>
        <taxon>Lactobacillales</taxon>
        <taxon>Streptococcaceae</taxon>
        <taxon>Streptococcus</taxon>
    </lineage>
</organism>
<sequence length="91" mass="10317">MLNKDQFCALGLELGVATENLRLQVATVDLLHSLNKPENSKLVRLHLHNITDALHSNLQAVINRIDDVACKLFSEMEELEKEARQVENIIQ</sequence>
<protein>
    <submittedName>
        <fullName evidence="1">Uncharacterized protein</fullName>
    </submittedName>
</protein>
<evidence type="ECO:0000313" key="1">
    <source>
        <dbReference type="EMBL" id="CYU30550.1"/>
    </source>
</evidence>
<name>A0A0Z8CSH9_STRSU</name>